<reference evidence="1 2" key="1">
    <citation type="submission" date="2009-12" db="EMBL/GenBank/DDBJ databases">
        <title>Complete sequence of Thermotoga petrophila RKU-1.</title>
        <authorList>
            <consortium name="US DOE Joint Genome Institute"/>
            <person name="Lucas S."/>
            <person name="Copeland A."/>
            <person name="Lapidus A."/>
            <person name="Glavina del Rio T."/>
            <person name="Dalin E."/>
            <person name="Tice H."/>
            <person name="Bruce D."/>
            <person name="Goodwin L."/>
            <person name="Pitluck S."/>
            <person name="Munk A.C."/>
            <person name="Brettin T."/>
            <person name="Detter J.C."/>
            <person name="Han C."/>
            <person name="Tapia R."/>
            <person name="Larimer F."/>
            <person name="Land M."/>
            <person name="Hauser L."/>
            <person name="Kyrpides N."/>
            <person name="Mikhailova N."/>
            <person name="Nelson K.E."/>
            <person name="Gogarten J.P."/>
            <person name="Noll K.M."/>
        </authorList>
    </citation>
    <scope>NUCLEOTIDE SEQUENCE [LARGE SCALE GENOMIC DNA]</scope>
    <source>
        <strain evidence="2">ATCC BAA-489 / DSM 13996 / JCM 10882 / RKU-10</strain>
    </source>
</reference>
<protein>
    <submittedName>
        <fullName evidence="1">Uncharacterized protein</fullName>
    </submittedName>
</protein>
<proteinExistence type="predicted"/>
<name>D2C4B4_THEP2</name>
<sequence length="31" mass="3178">MQKMPKPVVPNDYLNPGKGCGGAGLVCGWCG</sequence>
<organism evidence="1 2">
    <name type="scientific">Thermotoga petrophila (strain ATCC BAA-489 / DSM 13996 / JCM 10882 / RKU-10)</name>
    <name type="common">Thermotoga naphthophila</name>
    <dbReference type="NCBI Taxonomy" id="590168"/>
    <lineage>
        <taxon>Bacteria</taxon>
        <taxon>Thermotogati</taxon>
        <taxon>Thermotogota</taxon>
        <taxon>Thermotogae</taxon>
        <taxon>Thermotogales</taxon>
        <taxon>Thermotogaceae</taxon>
        <taxon>Thermotoga</taxon>
    </lineage>
</organism>
<keyword evidence="2" id="KW-1185">Reference proteome</keyword>
<dbReference type="NCBIfam" id="NF033413">
    <property type="entry name" value="RiPP_TM1316"/>
    <property type="match status" value="1"/>
</dbReference>
<dbReference type="Proteomes" id="UP000000940">
    <property type="component" value="Chromosome"/>
</dbReference>
<dbReference type="EMBL" id="CP001839">
    <property type="protein sequence ID" value="ADA67568.1"/>
    <property type="molecule type" value="Genomic_DNA"/>
</dbReference>
<dbReference type="HOGENOM" id="CLU_3398956_0_0_0"/>
<evidence type="ECO:0000313" key="1">
    <source>
        <dbReference type="EMBL" id="ADA67568.1"/>
    </source>
</evidence>
<dbReference type="KEGG" id="tnp:Tnap_1490"/>
<dbReference type="AlphaFoldDB" id="D2C4B4"/>
<accession>D2C4B4</accession>
<evidence type="ECO:0000313" key="2">
    <source>
        <dbReference type="Proteomes" id="UP000000940"/>
    </source>
</evidence>
<gene>
    <name evidence="1" type="ordered locus">Tnap_1490</name>
</gene>
<dbReference type="RefSeq" id="WP_010865309.1">
    <property type="nucleotide sequence ID" value="NC_013642.1"/>
</dbReference>